<sequence>MLSRSSDPFSHLRSPFTVYTRATIPAPCRSSNHVTSPTHIFRSTSLTALTHFEQTNLRTRLIAYCALAEFKRFLNLIRYAWLNFIFSGLVLLYVMQYHSQQEHSDRNAMKCAWLHAPGVWKRLYTPPSHAQVISHVLRIPPHLSPICPLSVCGA</sequence>
<name>A0A8H7F9W1_AGABI</name>
<dbReference type="EMBL" id="JABXXO010000002">
    <property type="protein sequence ID" value="KAF7783413.1"/>
    <property type="molecule type" value="Genomic_DNA"/>
</dbReference>
<keyword evidence="1" id="KW-0812">Transmembrane</keyword>
<dbReference type="AlphaFoldDB" id="A0A8H7F9W1"/>
<keyword evidence="1" id="KW-1133">Transmembrane helix</keyword>
<proteinExistence type="predicted"/>
<protein>
    <submittedName>
        <fullName evidence="2">Uncharacterized protein</fullName>
    </submittedName>
</protein>
<evidence type="ECO:0000313" key="3">
    <source>
        <dbReference type="Proteomes" id="UP000629468"/>
    </source>
</evidence>
<reference evidence="2 3" key="1">
    <citation type="journal article" name="Sci. Rep.">
        <title>Telomere-to-telomere assembled and centromere annotated genomes of the two main subspecies of the button mushroom Agaricus bisporus reveal especially polymorphic chromosome ends.</title>
        <authorList>
            <person name="Sonnenberg A.S.M."/>
            <person name="Sedaghat-Telgerd N."/>
            <person name="Lavrijssen B."/>
            <person name="Ohm R.A."/>
            <person name="Hendrickx P.M."/>
            <person name="Scholtmeijer K."/>
            <person name="Baars J.J.P."/>
            <person name="van Peer A."/>
        </authorList>
    </citation>
    <scope>NUCLEOTIDE SEQUENCE [LARGE SCALE GENOMIC DNA]</scope>
    <source>
        <strain evidence="2 3">H119_p4</strain>
    </source>
</reference>
<organism evidence="2 3">
    <name type="scientific">Agaricus bisporus var. burnettii</name>
    <dbReference type="NCBI Taxonomy" id="192524"/>
    <lineage>
        <taxon>Eukaryota</taxon>
        <taxon>Fungi</taxon>
        <taxon>Dikarya</taxon>
        <taxon>Basidiomycota</taxon>
        <taxon>Agaricomycotina</taxon>
        <taxon>Agaricomycetes</taxon>
        <taxon>Agaricomycetidae</taxon>
        <taxon>Agaricales</taxon>
        <taxon>Agaricineae</taxon>
        <taxon>Agaricaceae</taxon>
        <taxon>Agaricus</taxon>
    </lineage>
</organism>
<keyword evidence="1" id="KW-0472">Membrane</keyword>
<evidence type="ECO:0000313" key="2">
    <source>
        <dbReference type="EMBL" id="KAF7783413.1"/>
    </source>
</evidence>
<dbReference type="Proteomes" id="UP000629468">
    <property type="component" value="Unassembled WGS sequence"/>
</dbReference>
<feature type="transmembrane region" description="Helical" evidence="1">
    <location>
        <begin position="76"/>
        <end position="95"/>
    </location>
</feature>
<accession>A0A8H7F9W1</accession>
<evidence type="ECO:0000256" key="1">
    <source>
        <dbReference type="SAM" id="Phobius"/>
    </source>
</evidence>
<gene>
    <name evidence="2" type="ORF">Agabi119p4_1437</name>
</gene>
<comment type="caution">
    <text evidence="2">The sequence shown here is derived from an EMBL/GenBank/DDBJ whole genome shotgun (WGS) entry which is preliminary data.</text>
</comment>